<evidence type="ECO:0000256" key="15">
    <source>
        <dbReference type="SAM" id="Phobius"/>
    </source>
</evidence>
<evidence type="ECO:0000256" key="2">
    <source>
        <dbReference type="ARBA" id="ARBA00009295"/>
    </source>
</evidence>
<feature type="domain" description="Cytochrome b5 heme-binding" evidence="16">
    <location>
        <begin position="324"/>
        <end position="392"/>
    </location>
</feature>
<comment type="subcellular location">
    <subcellularLocation>
        <location evidence="1">Membrane</location>
        <topology evidence="1">Multi-pass membrane protein</topology>
    </subcellularLocation>
</comment>
<evidence type="ECO:0000256" key="5">
    <source>
        <dbReference type="ARBA" id="ARBA00022692"/>
    </source>
</evidence>
<dbReference type="InterPro" id="IPR005804">
    <property type="entry name" value="FA_desaturase_dom"/>
</dbReference>
<evidence type="ECO:0000256" key="8">
    <source>
        <dbReference type="ARBA" id="ARBA00022989"/>
    </source>
</evidence>
<dbReference type="GO" id="GO:0020037">
    <property type="term" value="F:heme binding"/>
    <property type="evidence" value="ECO:0007669"/>
    <property type="project" value="InterPro"/>
</dbReference>
<evidence type="ECO:0000256" key="11">
    <source>
        <dbReference type="ARBA" id="ARBA00023098"/>
    </source>
</evidence>
<dbReference type="PIRSF" id="PIRSF000345">
    <property type="entry name" value="OLE1"/>
    <property type="match status" value="1"/>
</dbReference>
<organism evidence="17 18">
    <name type="scientific">Daedalea quercina L-15889</name>
    <dbReference type="NCBI Taxonomy" id="1314783"/>
    <lineage>
        <taxon>Eukaryota</taxon>
        <taxon>Fungi</taxon>
        <taxon>Dikarya</taxon>
        <taxon>Basidiomycota</taxon>
        <taxon>Agaricomycotina</taxon>
        <taxon>Agaricomycetes</taxon>
        <taxon>Polyporales</taxon>
        <taxon>Fomitopsis</taxon>
    </lineage>
</organism>
<sequence length="425" mass="48018">MLSKLMNCLGLSTFPTVRGVQWFNLAVLIITPAIAFYGLCYVPVMSQTMFCALGLYVVTMLGITAGYHRLWSHRAYNAHPVLQVALMLAATCAMQGSCYWWARRHRSHHRHTDTDRDPYNAQRGLLWSHVGWMVFRTDLRAGSADISDLKKDVLVQWQHRWYFPLAFSTGLIVPTVLCGLLWGDWKGGIYFASALRMTACHHSTFCINSIAHYLGETTYDDRLSPRDHLISAMLTMGEGYHNFHHQFPMDYRNAFRWYQYDPTKWFIAACNLLGLATNLRTFPSNEIEKGFLSMKLKDLKTVQDSLTWPIPPEELPIVEWDTFRQESSKRTLLLVSGYIHDTTSFLKDHPGGADLLARHSGKDATAAFFGGVYEHSNAAHNLLAMLRVGILAGGVECLGHPSVPPSQALYIAGHSRDRNARGPSH</sequence>
<evidence type="ECO:0000256" key="7">
    <source>
        <dbReference type="ARBA" id="ARBA00022832"/>
    </source>
</evidence>
<dbReference type="InterPro" id="IPR001522">
    <property type="entry name" value="FADS-1_CS"/>
</dbReference>
<evidence type="ECO:0000256" key="13">
    <source>
        <dbReference type="ARBA" id="ARBA00023160"/>
    </source>
</evidence>
<dbReference type="Pfam" id="PF00487">
    <property type="entry name" value="FA_desaturase"/>
    <property type="match status" value="1"/>
</dbReference>
<keyword evidence="6 14" id="KW-0479">Metal-binding</keyword>
<accession>A0A165N2G5</accession>
<feature type="transmembrane region" description="Helical" evidence="15">
    <location>
        <begin position="161"/>
        <end position="182"/>
    </location>
</feature>
<keyword evidence="7 14" id="KW-0276">Fatty acid metabolism</keyword>
<feature type="transmembrane region" description="Helical" evidence="15">
    <location>
        <begin position="20"/>
        <end position="42"/>
    </location>
</feature>
<evidence type="ECO:0000256" key="10">
    <source>
        <dbReference type="ARBA" id="ARBA00023004"/>
    </source>
</evidence>
<dbReference type="GO" id="GO:0004768">
    <property type="term" value="F:stearoyl-CoA 9-desaturase activity"/>
    <property type="evidence" value="ECO:0007669"/>
    <property type="project" value="UniProtKB-UniRule"/>
</dbReference>
<keyword evidence="14" id="KW-0249">Electron transport</keyword>
<dbReference type="PROSITE" id="PS00191">
    <property type="entry name" value="CYTOCHROME_B5_1"/>
    <property type="match status" value="1"/>
</dbReference>
<keyword evidence="12 15" id="KW-0472">Membrane</keyword>
<comment type="catalytic activity">
    <reaction evidence="14">
        <text>octadecanoyl-CoA + 2 Fe(II)-[cytochrome b5] + O2 + 2 H(+) = (9Z)-octadecenoyl-CoA + 2 Fe(III)-[cytochrome b5] + 2 H2O</text>
        <dbReference type="Rhea" id="RHEA:19721"/>
        <dbReference type="Rhea" id="RHEA-COMP:10438"/>
        <dbReference type="Rhea" id="RHEA-COMP:10439"/>
        <dbReference type="ChEBI" id="CHEBI:15377"/>
        <dbReference type="ChEBI" id="CHEBI:15378"/>
        <dbReference type="ChEBI" id="CHEBI:15379"/>
        <dbReference type="ChEBI" id="CHEBI:29033"/>
        <dbReference type="ChEBI" id="CHEBI:29034"/>
        <dbReference type="ChEBI" id="CHEBI:57387"/>
        <dbReference type="ChEBI" id="CHEBI:57394"/>
        <dbReference type="EC" id="1.14.19.1"/>
    </reaction>
</comment>
<protein>
    <recommendedName>
        <fullName evidence="14">Acyl-CoA desaturase</fullName>
        <ecNumber evidence="14">1.14.19.1</ecNumber>
    </recommendedName>
</protein>
<dbReference type="AlphaFoldDB" id="A0A165N2G5"/>
<dbReference type="GO" id="GO:0005506">
    <property type="term" value="F:iron ion binding"/>
    <property type="evidence" value="ECO:0007669"/>
    <property type="project" value="TreeGrafter"/>
</dbReference>
<dbReference type="Pfam" id="PF00173">
    <property type="entry name" value="Cyt-b5"/>
    <property type="match status" value="1"/>
</dbReference>
<dbReference type="OrthoDB" id="10260134at2759"/>
<comment type="similarity">
    <text evidence="2 14">Belongs to the fatty acid desaturase type 1 family.</text>
</comment>
<keyword evidence="11 14" id="KW-0443">Lipid metabolism</keyword>
<dbReference type="Proteomes" id="UP000076727">
    <property type="component" value="Unassembled WGS sequence"/>
</dbReference>
<dbReference type="PROSITE" id="PS50255">
    <property type="entry name" value="CYTOCHROME_B5_2"/>
    <property type="match status" value="1"/>
</dbReference>
<comment type="cofactor">
    <cofactor evidence="14">
        <name>Fe(2+)</name>
        <dbReference type="ChEBI" id="CHEBI:29033"/>
    </cofactor>
    <text evidence="14">Expected to bind 2 Fe(2+) ions per subunit.</text>
</comment>
<evidence type="ECO:0000256" key="4">
    <source>
        <dbReference type="ARBA" id="ARBA00022617"/>
    </source>
</evidence>
<gene>
    <name evidence="17" type="ORF">DAEQUDRAFT_730251</name>
</gene>
<proteinExistence type="inferred from homology"/>
<keyword evidence="3 14" id="KW-0444">Lipid biosynthesis</keyword>
<dbReference type="InterPro" id="IPR018506">
    <property type="entry name" value="Cyt_B5_heme-BS"/>
</dbReference>
<keyword evidence="4 14" id="KW-0349">Heme</keyword>
<dbReference type="PRINTS" id="PR00075">
    <property type="entry name" value="FACDDSATRASE"/>
</dbReference>
<dbReference type="PROSITE" id="PS00476">
    <property type="entry name" value="FATTY_ACID_DESATUR_1"/>
    <property type="match status" value="1"/>
</dbReference>
<dbReference type="PANTHER" id="PTHR11351">
    <property type="entry name" value="ACYL-COA DESATURASE"/>
    <property type="match status" value="1"/>
</dbReference>
<evidence type="ECO:0000313" key="18">
    <source>
        <dbReference type="Proteomes" id="UP000076727"/>
    </source>
</evidence>
<dbReference type="EMBL" id="KV429089">
    <property type="protein sequence ID" value="KZT66423.1"/>
    <property type="molecule type" value="Genomic_DNA"/>
</dbReference>
<keyword evidence="5 15" id="KW-0812">Transmembrane</keyword>
<evidence type="ECO:0000256" key="14">
    <source>
        <dbReference type="PIRNR" id="PIRNR000345"/>
    </source>
</evidence>
<evidence type="ECO:0000256" key="9">
    <source>
        <dbReference type="ARBA" id="ARBA00023002"/>
    </source>
</evidence>
<evidence type="ECO:0000259" key="16">
    <source>
        <dbReference type="PROSITE" id="PS50255"/>
    </source>
</evidence>
<dbReference type="SUPFAM" id="SSF55856">
    <property type="entry name" value="Cytochrome b5-like heme/steroid binding domain"/>
    <property type="match status" value="1"/>
</dbReference>
<keyword evidence="8 15" id="KW-1133">Transmembrane helix</keyword>
<evidence type="ECO:0000256" key="1">
    <source>
        <dbReference type="ARBA" id="ARBA00004141"/>
    </source>
</evidence>
<keyword evidence="10 14" id="KW-0408">Iron</keyword>
<evidence type="ECO:0000256" key="3">
    <source>
        <dbReference type="ARBA" id="ARBA00022516"/>
    </source>
</evidence>
<dbReference type="PANTHER" id="PTHR11351:SF31">
    <property type="entry name" value="DESATURASE 1, ISOFORM A-RELATED"/>
    <property type="match status" value="1"/>
</dbReference>
<dbReference type="Gene3D" id="3.10.120.10">
    <property type="entry name" value="Cytochrome b5-like heme/steroid binding domain"/>
    <property type="match status" value="1"/>
</dbReference>
<comment type="function">
    <text evidence="14">Stearoyl-CoA desaturase that utilizes O(2) and electrons from reduced cytochrome b5 to introduce the first double bond into saturated fatty acyl-CoA substrates.</text>
</comment>
<evidence type="ECO:0000256" key="6">
    <source>
        <dbReference type="ARBA" id="ARBA00022723"/>
    </source>
</evidence>
<evidence type="ECO:0000256" key="12">
    <source>
        <dbReference type="ARBA" id="ARBA00023136"/>
    </source>
</evidence>
<reference evidence="17 18" key="1">
    <citation type="journal article" date="2016" name="Mol. Biol. Evol.">
        <title>Comparative Genomics of Early-Diverging Mushroom-Forming Fungi Provides Insights into the Origins of Lignocellulose Decay Capabilities.</title>
        <authorList>
            <person name="Nagy L.G."/>
            <person name="Riley R."/>
            <person name="Tritt A."/>
            <person name="Adam C."/>
            <person name="Daum C."/>
            <person name="Floudas D."/>
            <person name="Sun H."/>
            <person name="Yadav J.S."/>
            <person name="Pangilinan J."/>
            <person name="Larsson K.H."/>
            <person name="Matsuura K."/>
            <person name="Barry K."/>
            <person name="Labutti K."/>
            <person name="Kuo R."/>
            <person name="Ohm R.A."/>
            <person name="Bhattacharya S.S."/>
            <person name="Shirouzu T."/>
            <person name="Yoshinaga Y."/>
            <person name="Martin F.M."/>
            <person name="Grigoriev I.V."/>
            <person name="Hibbett D.S."/>
        </authorList>
    </citation>
    <scope>NUCLEOTIDE SEQUENCE [LARGE SCALE GENOMIC DNA]</scope>
    <source>
        <strain evidence="17 18">L-15889</strain>
    </source>
</reference>
<dbReference type="STRING" id="1314783.A0A165N2G5"/>
<keyword evidence="18" id="KW-1185">Reference proteome</keyword>
<evidence type="ECO:0000313" key="17">
    <source>
        <dbReference type="EMBL" id="KZT66423.1"/>
    </source>
</evidence>
<dbReference type="SMART" id="SM01117">
    <property type="entry name" value="Cyt-b5"/>
    <property type="match status" value="1"/>
</dbReference>
<feature type="transmembrane region" description="Helical" evidence="15">
    <location>
        <begin position="80"/>
        <end position="102"/>
    </location>
</feature>
<name>A0A165N2G5_9APHY</name>
<dbReference type="GO" id="GO:0005789">
    <property type="term" value="C:endoplasmic reticulum membrane"/>
    <property type="evidence" value="ECO:0007669"/>
    <property type="project" value="TreeGrafter"/>
</dbReference>
<dbReference type="GO" id="GO:0006636">
    <property type="term" value="P:unsaturated fatty acid biosynthetic process"/>
    <property type="evidence" value="ECO:0007669"/>
    <property type="project" value="UniProtKB-UniRule"/>
</dbReference>
<feature type="transmembrane region" description="Helical" evidence="15">
    <location>
        <begin position="49"/>
        <end position="68"/>
    </location>
</feature>
<dbReference type="PRINTS" id="PR00363">
    <property type="entry name" value="CYTOCHROMEB5"/>
</dbReference>
<keyword evidence="13 14" id="KW-0275">Fatty acid biosynthesis</keyword>
<dbReference type="CDD" id="cd03505">
    <property type="entry name" value="Delta9-FADS-like"/>
    <property type="match status" value="1"/>
</dbReference>
<dbReference type="InterPro" id="IPR001199">
    <property type="entry name" value="Cyt_B5-like_heme/steroid-bd"/>
</dbReference>
<keyword evidence="14" id="KW-0813">Transport</keyword>
<dbReference type="InterPro" id="IPR009160">
    <property type="entry name" value="Acyl-CoA_deSatase_haem/ster-bd"/>
</dbReference>
<keyword evidence="9 14" id="KW-0560">Oxidoreductase</keyword>
<dbReference type="InterPro" id="IPR036400">
    <property type="entry name" value="Cyt_B5-like_heme/steroid_sf"/>
</dbReference>
<dbReference type="InterPro" id="IPR015876">
    <property type="entry name" value="Acyl-CoA_DS"/>
</dbReference>
<dbReference type="EC" id="1.14.19.1" evidence="14"/>